<dbReference type="InterPro" id="IPR004839">
    <property type="entry name" value="Aminotransferase_I/II_large"/>
</dbReference>
<dbReference type="InterPro" id="IPR005957">
    <property type="entry name" value="Tyrosine_aminoTrfase"/>
</dbReference>
<feature type="modified residue" description="N6-(pyridoxal phosphate)lysine" evidence="14">
    <location>
        <position position="266"/>
    </location>
</feature>
<protein>
    <recommendedName>
        <fullName evidence="6">Tyrosine aminotransferase</fullName>
        <ecNumber evidence="5">2.6.1.5</ecNumber>
    </recommendedName>
    <alternativeName>
        <fullName evidence="11">L-tyrosine:2-oxoglutarate aminotransferase</fullName>
    </alternativeName>
</protein>
<dbReference type="VEuPathDB" id="CryptoDB:Cvel_20894"/>
<comment type="subunit">
    <text evidence="4">Homodimer.</text>
</comment>
<dbReference type="GO" id="GO:0006572">
    <property type="term" value="P:L-tyrosine catabolic process"/>
    <property type="evidence" value="ECO:0007669"/>
    <property type="project" value="UniProtKB-KW"/>
</dbReference>
<evidence type="ECO:0000256" key="2">
    <source>
        <dbReference type="ARBA" id="ARBA00005203"/>
    </source>
</evidence>
<dbReference type="UniPathway" id="UPA00139">
    <property type="reaction ID" value="UER00338"/>
</dbReference>
<reference evidence="16" key="1">
    <citation type="submission" date="2014-11" db="EMBL/GenBank/DDBJ databases">
        <authorList>
            <person name="Otto D Thomas"/>
            <person name="Naeem Raeece"/>
        </authorList>
    </citation>
    <scope>NUCLEOTIDE SEQUENCE</scope>
</reference>
<dbReference type="PANTHER" id="PTHR45744">
    <property type="entry name" value="TYROSINE AMINOTRANSFERASE"/>
    <property type="match status" value="1"/>
</dbReference>
<feature type="domain" description="Aminotransferase class I/classII large" evidence="15">
    <location>
        <begin position="53"/>
        <end position="418"/>
    </location>
</feature>
<evidence type="ECO:0000256" key="4">
    <source>
        <dbReference type="ARBA" id="ARBA00011738"/>
    </source>
</evidence>
<keyword evidence="8" id="KW-0808">Transferase</keyword>
<dbReference type="GO" id="GO:0004838">
    <property type="term" value="F:L-tyrosine-2-oxoglutarate transaminase activity"/>
    <property type="evidence" value="ECO:0007669"/>
    <property type="project" value="InterPro"/>
</dbReference>
<dbReference type="Pfam" id="PF00155">
    <property type="entry name" value="Aminotran_1_2"/>
    <property type="match status" value="1"/>
</dbReference>
<dbReference type="EC" id="2.6.1.5" evidence="5"/>
<dbReference type="GO" id="GO:0030170">
    <property type="term" value="F:pyridoxal phosphate binding"/>
    <property type="evidence" value="ECO:0007669"/>
    <property type="project" value="InterPro"/>
</dbReference>
<dbReference type="InterPro" id="IPR005958">
    <property type="entry name" value="TyrNic_aminoTrfase"/>
</dbReference>
<evidence type="ECO:0000256" key="5">
    <source>
        <dbReference type="ARBA" id="ARBA00012749"/>
    </source>
</evidence>
<dbReference type="NCBIfam" id="TIGR01264">
    <property type="entry name" value="tyr_amTase_E"/>
    <property type="match status" value="1"/>
</dbReference>
<evidence type="ECO:0000256" key="14">
    <source>
        <dbReference type="PIRSR" id="PIRSR000517-1"/>
    </source>
</evidence>
<dbReference type="PhylomeDB" id="A0A0G4GAC4"/>
<keyword evidence="7" id="KW-0032">Aminotransferase</keyword>
<keyword evidence="10 13" id="KW-0663">Pyridoxal phosphate</keyword>
<evidence type="ECO:0000256" key="3">
    <source>
        <dbReference type="ARBA" id="ARBA00007441"/>
    </source>
</evidence>
<evidence type="ECO:0000313" key="16">
    <source>
        <dbReference type="EMBL" id="CEM25635.1"/>
    </source>
</evidence>
<evidence type="ECO:0000256" key="10">
    <source>
        <dbReference type="ARBA" id="ARBA00022898"/>
    </source>
</evidence>
<dbReference type="InterPro" id="IPR015422">
    <property type="entry name" value="PyrdxlP-dep_Trfase_small"/>
</dbReference>
<organism evidence="16">
    <name type="scientific">Chromera velia CCMP2878</name>
    <dbReference type="NCBI Taxonomy" id="1169474"/>
    <lineage>
        <taxon>Eukaryota</taxon>
        <taxon>Sar</taxon>
        <taxon>Alveolata</taxon>
        <taxon>Colpodellida</taxon>
        <taxon>Chromeraceae</taxon>
        <taxon>Chromera</taxon>
    </lineage>
</organism>
<dbReference type="Gene3D" id="3.90.1150.10">
    <property type="entry name" value="Aspartate Aminotransferase, domain 1"/>
    <property type="match status" value="1"/>
</dbReference>
<comment type="pathway">
    <text evidence="2">Amino-acid degradation; L-phenylalanine degradation; acetoacetate and fumarate from L-phenylalanine: step 2/6.</text>
</comment>
<comment type="similarity">
    <text evidence="3 13">Belongs to the class-I pyridoxal-phosphate-dependent aminotransferase family.</text>
</comment>
<evidence type="ECO:0000256" key="7">
    <source>
        <dbReference type="ARBA" id="ARBA00022576"/>
    </source>
</evidence>
<gene>
    <name evidence="16" type="ORF">Cvel_20894</name>
</gene>
<dbReference type="Gene3D" id="3.40.640.10">
    <property type="entry name" value="Type I PLP-dependent aspartate aminotransferase-like (Major domain)"/>
    <property type="match status" value="1"/>
</dbReference>
<evidence type="ECO:0000256" key="12">
    <source>
        <dbReference type="ARBA" id="ARBA00047798"/>
    </source>
</evidence>
<evidence type="ECO:0000256" key="13">
    <source>
        <dbReference type="PIRNR" id="PIRNR000517"/>
    </source>
</evidence>
<evidence type="ECO:0000256" key="6">
    <source>
        <dbReference type="ARBA" id="ARBA00015959"/>
    </source>
</evidence>
<dbReference type="EMBL" id="CDMZ01001011">
    <property type="protein sequence ID" value="CEM25635.1"/>
    <property type="molecule type" value="Genomic_DNA"/>
</dbReference>
<comment type="cofactor">
    <cofactor evidence="1 13 14">
        <name>pyridoxal 5'-phosphate</name>
        <dbReference type="ChEBI" id="CHEBI:597326"/>
    </cofactor>
</comment>
<dbReference type="NCBIfam" id="TIGR01265">
    <property type="entry name" value="tyr_nico_aTase"/>
    <property type="match status" value="1"/>
</dbReference>
<dbReference type="PIRSF" id="PIRSF000517">
    <property type="entry name" value="Tyr_transaminase"/>
    <property type="match status" value="1"/>
</dbReference>
<sequence>MSPRLSLFRRCFHRAASLTESGEVGVSELVKRTRNPIRELVDRMGVKPNPKKEVIPLSIGDPTVFGNFTPPSHVFDELKRIYETGRYNGYAHSSGYQEVRSCIARRFSPPSPSPQLTANDVVLTSGCSQALDYCFSVLFEPGTDSVLLPRPGFPLYQTMCESKGIHFSHYNLLPEKEWEIDLEDLDRQLQSQPNVKAVLINNPSNPTGSVFSKEHLQDLLFLLEKRGKVLISDEIYADMGFPGVSFHSASSLSENVPILSVGGLAKQFMIPGWRVGWVIVHDRQNTMGGVRNGLGTVATINLGPCSLAQALVPSLLEKTPADYFEDVKIRLEEHARVVCGGIEKIEGLTAVRPRGAMYVMVRVDPSVLKFEDDEEFGRRLLEEESVFVLPGACFQYKGFFRIVTTPPIGMLEEAVNRIAAFCSRHRL</sequence>
<evidence type="ECO:0000256" key="11">
    <source>
        <dbReference type="ARBA" id="ARBA00031696"/>
    </source>
</evidence>
<dbReference type="InterPro" id="IPR015421">
    <property type="entry name" value="PyrdxlP-dep_Trfase_major"/>
</dbReference>
<comment type="catalytic activity">
    <reaction evidence="12">
        <text>L-tyrosine + 2-oxoglutarate = 3-(4-hydroxyphenyl)pyruvate + L-glutamate</text>
        <dbReference type="Rhea" id="RHEA:15093"/>
        <dbReference type="ChEBI" id="CHEBI:16810"/>
        <dbReference type="ChEBI" id="CHEBI:29985"/>
        <dbReference type="ChEBI" id="CHEBI:36242"/>
        <dbReference type="ChEBI" id="CHEBI:58315"/>
        <dbReference type="EC" id="2.6.1.5"/>
    </reaction>
</comment>
<evidence type="ECO:0000259" key="15">
    <source>
        <dbReference type="Pfam" id="PF00155"/>
    </source>
</evidence>
<proteinExistence type="inferred from homology"/>
<evidence type="ECO:0000256" key="1">
    <source>
        <dbReference type="ARBA" id="ARBA00001933"/>
    </source>
</evidence>
<dbReference type="CDD" id="cd00609">
    <property type="entry name" value="AAT_like"/>
    <property type="match status" value="1"/>
</dbReference>
<dbReference type="InterPro" id="IPR015424">
    <property type="entry name" value="PyrdxlP-dep_Trfase"/>
</dbReference>
<evidence type="ECO:0000256" key="9">
    <source>
        <dbReference type="ARBA" id="ARBA00022878"/>
    </source>
</evidence>
<dbReference type="AlphaFoldDB" id="A0A0G4GAC4"/>
<name>A0A0G4GAC4_9ALVE</name>
<evidence type="ECO:0000256" key="8">
    <source>
        <dbReference type="ARBA" id="ARBA00022679"/>
    </source>
</evidence>
<accession>A0A0G4GAC4</accession>
<keyword evidence="9" id="KW-0828">Tyrosine catabolism</keyword>
<dbReference type="GO" id="GO:0006559">
    <property type="term" value="P:L-phenylalanine catabolic process"/>
    <property type="evidence" value="ECO:0007669"/>
    <property type="project" value="UniProtKB-UniPathway"/>
</dbReference>
<dbReference type="PANTHER" id="PTHR45744:SF2">
    <property type="entry name" value="TYROSINE AMINOTRANSFERASE"/>
    <property type="match status" value="1"/>
</dbReference>
<dbReference type="SUPFAM" id="SSF53383">
    <property type="entry name" value="PLP-dependent transferases"/>
    <property type="match status" value="1"/>
</dbReference>